<dbReference type="UniPathway" id="UPA00074">
    <property type="reaction ID" value="UER00129"/>
</dbReference>
<dbReference type="SUPFAM" id="SSF56042">
    <property type="entry name" value="PurM C-terminal domain-like"/>
    <property type="match status" value="1"/>
</dbReference>
<keyword evidence="9" id="KW-0658">Purine biosynthesis</keyword>
<dbReference type="InterPro" id="IPR036676">
    <property type="entry name" value="PurM-like_C_sf"/>
</dbReference>
<evidence type="ECO:0000256" key="8">
    <source>
        <dbReference type="ARBA" id="ARBA00022741"/>
    </source>
</evidence>
<evidence type="ECO:0000256" key="5">
    <source>
        <dbReference type="ARBA" id="ARBA00020367"/>
    </source>
</evidence>
<accession>A0A1W1BXC9</accession>
<dbReference type="PANTHER" id="PTHR10520">
    <property type="entry name" value="TRIFUNCTIONAL PURINE BIOSYNTHETIC PROTEIN ADENOSINE-3-RELATED"/>
    <property type="match status" value="1"/>
</dbReference>
<dbReference type="GO" id="GO:0004641">
    <property type="term" value="F:phosphoribosylformylglycinamidine cyclo-ligase activity"/>
    <property type="evidence" value="ECO:0007669"/>
    <property type="project" value="UniProtKB-EC"/>
</dbReference>
<dbReference type="GO" id="GO:0046084">
    <property type="term" value="P:adenine biosynthetic process"/>
    <property type="evidence" value="ECO:0007669"/>
    <property type="project" value="TreeGrafter"/>
</dbReference>
<dbReference type="PANTHER" id="PTHR10520:SF12">
    <property type="entry name" value="TRIFUNCTIONAL PURINE BIOSYNTHETIC PROTEIN ADENOSINE-3"/>
    <property type="match status" value="1"/>
</dbReference>
<keyword evidence="10" id="KW-0067">ATP-binding</keyword>
<dbReference type="GO" id="GO:0004637">
    <property type="term" value="F:phosphoribosylamine-glycine ligase activity"/>
    <property type="evidence" value="ECO:0007669"/>
    <property type="project" value="TreeGrafter"/>
</dbReference>
<dbReference type="EMBL" id="FPHF01000045">
    <property type="protein sequence ID" value="SFV58153.1"/>
    <property type="molecule type" value="Genomic_DNA"/>
</dbReference>
<dbReference type="CDD" id="cd02196">
    <property type="entry name" value="PurM"/>
    <property type="match status" value="1"/>
</dbReference>
<dbReference type="Pfam" id="PF02769">
    <property type="entry name" value="AIRS_C"/>
    <property type="match status" value="1"/>
</dbReference>
<evidence type="ECO:0000256" key="10">
    <source>
        <dbReference type="ARBA" id="ARBA00022840"/>
    </source>
</evidence>
<dbReference type="InterPro" id="IPR004733">
    <property type="entry name" value="PurM_cligase"/>
</dbReference>
<evidence type="ECO:0000256" key="3">
    <source>
        <dbReference type="ARBA" id="ARBA00010280"/>
    </source>
</evidence>
<keyword evidence="7 17" id="KW-0436">Ligase</keyword>
<evidence type="ECO:0000256" key="7">
    <source>
        <dbReference type="ARBA" id="ARBA00022598"/>
    </source>
</evidence>
<dbReference type="FunFam" id="3.30.1330.10:FF:000001">
    <property type="entry name" value="Phosphoribosylformylglycinamidine cyclo-ligase"/>
    <property type="match status" value="1"/>
</dbReference>
<dbReference type="HAMAP" id="MF_00741">
    <property type="entry name" value="AIRS"/>
    <property type="match status" value="1"/>
</dbReference>
<sequence length="332" mass="35730">MSQISYKDAGVDIDAGASFVENIKPLVKSTRIPGVMGGIGSFAGAFELPTGFKEPVMLAATDGVGTKLKLAIDSGIHNTVGIDLVAMCVNDLLCNFGTPSFFLDYYATGKLDVVNATNVVAGIAEGCKRSECALIGGETAEMPGMYSEDDYDLAGFAVGVCEKSEMDRVSLVRAGHKLIALPSSGLHSNGFSLARKVLFEKMNLNFEDDFNGTTLIKALLEPTTIYVKLFKELKGEIVAMAHITGGGIVENLPRVLPENLMAEVKEADIRVLPIFELMSEHVERSEMFRAFNMGVGMILVVEDKNVDTILAKAEGSYLIGEIKEGKREAKMI</sequence>
<organism evidence="17">
    <name type="scientific">hydrothermal vent metagenome</name>
    <dbReference type="NCBI Taxonomy" id="652676"/>
    <lineage>
        <taxon>unclassified sequences</taxon>
        <taxon>metagenomes</taxon>
        <taxon>ecological metagenomes</taxon>
    </lineage>
</organism>
<evidence type="ECO:0000256" key="6">
    <source>
        <dbReference type="ARBA" id="ARBA00022490"/>
    </source>
</evidence>
<feature type="domain" description="PurM-like N-terminal" evidence="15">
    <location>
        <begin position="57"/>
        <end position="160"/>
    </location>
</feature>
<proteinExistence type="inferred from homology"/>
<dbReference type="InterPro" id="IPR010918">
    <property type="entry name" value="PurM-like_C_dom"/>
</dbReference>
<dbReference type="EC" id="6.3.3.1" evidence="4"/>
<dbReference type="AlphaFoldDB" id="A0A1W1BXC9"/>
<evidence type="ECO:0000256" key="1">
    <source>
        <dbReference type="ARBA" id="ARBA00004496"/>
    </source>
</evidence>
<feature type="domain" description="PurM-like C-terminal" evidence="16">
    <location>
        <begin position="173"/>
        <end position="328"/>
    </location>
</feature>
<evidence type="ECO:0000256" key="2">
    <source>
        <dbReference type="ARBA" id="ARBA00004686"/>
    </source>
</evidence>
<dbReference type="NCBIfam" id="TIGR00878">
    <property type="entry name" value="purM"/>
    <property type="match status" value="1"/>
</dbReference>
<dbReference type="InterPro" id="IPR016188">
    <property type="entry name" value="PurM-like_N"/>
</dbReference>
<dbReference type="GO" id="GO:0006189">
    <property type="term" value="P:'de novo' IMP biosynthetic process"/>
    <property type="evidence" value="ECO:0007669"/>
    <property type="project" value="UniProtKB-UniPathway"/>
</dbReference>
<evidence type="ECO:0000256" key="9">
    <source>
        <dbReference type="ARBA" id="ARBA00022755"/>
    </source>
</evidence>
<evidence type="ECO:0000256" key="12">
    <source>
        <dbReference type="ARBA" id="ARBA00032931"/>
    </source>
</evidence>
<evidence type="ECO:0000313" key="17">
    <source>
        <dbReference type="EMBL" id="SFV58153.1"/>
    </source>
</evidence>
<evidence type="ECO:0000256" key="11">
    <source>
        <dbReference type="ARBA" id="ARBA00031908"/>
    </source>
</evidence>
<keyword evidence="8" id="KW-0547">Nucleotide-binding</keyword>
<comment type="catalytic activity">
    <reaction evidence="14">
        <text>2-formamido-N(1)-(5-O-phospho-beta-D-ribosyl)acetamidine + ATP = 5-amino-1-(5-phospho-beta-D-ribosyl)imidazole + ADP + phosphate + H(+)</text>
        <dbReference type="Rhea" id="RHEA:23032"/>
        <dbReference type="ChEBI" id="CHEBI:15378"/>
        <dbReference type="ChEBI" id="CHEBI:30616"/>
        <dbReference type="ChEBI" id="CHEBI:43474"/>
        <dbReference type="ChEBI" id="CHEBI:137981"/>
        <dbReference type="ChEBI" id="CHEBI:147287"/>
        <dbReference type="ChEBI" id="CHEBI:456216"/>
        <dbReference type="EC" id="6.3.3.1"/>
    </reaction>
</comment>
<dbReference type="GO" id="GO:0005524">
    <property type="term" value="F:ATP binding"/>
    <property type="evidence" value="ECO:0007669"/>
    <property type="project" value="UniProtKB-KW"/>
</dbReference>
<dbReference type="FunFam" id="3.90.650.10:FF:000011">
    <property type="entry name" value="Phosphoribosylformylglycinamidine cyclo-ligase"/>
    <property type="match status" value="1"/>
</dbReference>
<evidence type="ECO:0000256" key="4">
    <source>
        <dbReference type="ARBA" id="ARBA00013047"/>
    </source>
</evidence>
<keyword evidence="6" id="KW-0963">Cytoplasm</keyword>
<dbReference type="SUPFAM" id="SSF55326">
    <property type="entry name" value="PurM N-terminal domain-like"/>
    <property type="match status" value="1"/>
</dbReference>
<evidence type="ECO:0000256" key="13">
    <source>
        <dbReference type="ARBA" id="ARBA00033093"/>
    </source>
</evidence>
<reference evidence="17" key="1">
    <citation type="submission" date="2016-10" db="EMBL/GenBank/DDBJ databases">
        <authorList>
            <person name="de Groot N.N."/>
        </authorList>
    </citation>
    <scope>NUCLEOTIDE SEQUENCE</scope>
</reference>
<protein>
    <recommendedName>
        <fullName evidence="5">Phosphoribosylformylglycinamidine cyclo-ligase</fullName>
        <ecNumber evidence="4">6.3.3.1</ecNumber>
    </recommendedName>
    <alternativeName>
        <fullName evidence="12">AIR synthase</fullName>
    </alternativeName>
    <alternativeName>
        <fullName evidence="13">AIRS</fullName>
    </alternativeName>
    <alternativeName>
        <fullName evidence="11">Phosphoribosyl-aminoimidazole synthetase</fullName>
    </alternativeName>
</protein>
<dbReference type="Gene3D" id="3.90.650.10">
    <property type="entry name" value="PurM-like C-terminal domain"/>
    <property type="match status" value="1"/>
</dbReference>
<dbReference type="GO" id="GO:0005829">
    <property type="term" value="C:cytosol"/>
    <property type="evidence" value="ECO:0007669"/>
    <property type="project" value="TreeGrafter"/>
</dbReference>
<dbReference type="Pfam" id="PF00586">
    <property type="entry name" value="AIRS"/>
    <property type="match status" value="1"/>
</dbReference>
<dbReference type="Gene3D" id="3.30.1330.10">
    <property type="entry name" value="PurM-like, N-terminal domain"/>
    <property type="match status" value="1"/>
</dbReference>
<comment type="similarity">
    <text evidence="3">Belongs to the AIR synthase family.</text>
</comment>
<comment type="pathway">
    <text evidence="2">Purine metabolism; IMP biosynthesis via de novo pathway; 5-amino-1-(5-phospho-D-ribosyl)imidazole from N(2)-formyl-N(1)-(5-phospho-D-ribosyl)glycinamide: step 2/2.</text>
</comment>
<name>A0A1W1BXC9_9ZZZZ</name>
<dbReference type="InterPro" id="IPR036921">
    <property type="entry name" value="PurM-like_N_sf"/>
</dbReference>
<evidence type="ECO:0000259" key="16">
    <source>
        <dbReference type="Pfam" id="PF02769"/>
    </source>
</evidence>
<comment type="subcellular location">
    <subcellularLocation>
        <location evidence="1">Cytoplasm</location>
    </subcellularLocation>
</comment>
<gene>
    <name evidence="17" type="ORF">MNB_SM-4-1596</name>
</gene>
<evidence type="ECO:0000256" key="14">
    <source>
        <dbReference type="ARBA" id="ARBA00049057"/>
    </source>
</evidence>
<evidence type="ECO:0000259" key="15">
    <source>
        <dbReference type="Pfam" id="PF00586"/>
    </source>
</evidence>